<evidence type="ECO:0000256" key="6">
    <source>
        <dbReference type="ARBA" id="ARBA00022619"/>
    </source>
</evidence>
<dbReference type="GO" id="GO:0046872">
    <property type="term" value="F:metal ion binding"/>
    <property type="evidence" value="ECO:0007669"/>
    <property type="project" value="UniProtKB-KW"/>
</dbReference>
<dbReference type="UniPathway" id="UPA00275">
    <property type="reaction ID" value="UER00399"/>
</dbReference>
<evidence type="ECO:0000256" key="5">
    <source>
        <dbReference type="ARBA" id="ARBA00005520"/>
    </source>
</evidence>
<dbReference type="GO" id="GO:0003935">
    <property type="term" value="F:GTP cyclohydrolase II activity"/>
    <property type="evidence" value="ECO:0007669"/>
    <property type="project" value="TreeGrafter"/>
</dbReference>
<dbReference type="InterPro" id="IPR000422">
    <property type="entry name" value="DHBP_synthase_RibB"/>
</dbReference>
<dbReference type="PANTHER" id="PTHR21327">
    <property type="entry name" value="GTP CYCLOHYDROLASE II-RELATED"/>
    <property type="match status" value="1"/>
</dbReference>
<accession>A0A3F3H196</accession>
<comment type="cofactor">
    <cofactor evidence="2">
        <name>Mn(2+)</name>
        <dbReference type="ChEBI" id="CHEBI:29035"/>
    </cofactor>
</comment>
<keyword evidence="10 11" id="KW-0456">Lyase</keyword>
<evidence type="ECO:0000256" key="9">
    <source>
        <dbReference type="ARBA" id="ARBA00023211"/>
    </source>
</evidence>
<gene>
    <name evidence="12" type="ORF">FTRO_0020130</name>
</gene>
<comment type="pathway">
    <text evidence="4 11">Cofactor biosynthesis; riboflavin biosynthesis; 2-hydroxy-3-oxobutyl phosphate from D-ribulose 5-phosphate: step 1/1.</text>
</comment>
<dbReference type="Gene3D" id="3.90.870.10">
    <property type="entry name" value="DHBP synthase"/>
    <property type="match status" value="1"/>
</dbReference>
<dbReference type="EMBL" id="DF968079">
    <property type="protein sequence ID" value="GAP03847.1"/>
    <property type="molecule type" value="Genomic_DNA"/>
</dbReference>
<comment type="cofactor">
    <cofactor evidence="11">
        <name>Mg(2+)</name>
        <dbReference type="ChEBI" id="CHEBI:18420"/>
    </cofactor>
    <cofactor evidence="11">
        <name>Mn(2+)</name>
        <dbReference type="ChEBI" id="CHEBI:29035"/>
    </cofactor>
    <text evidence="11">Binds 2 divalent metal cations per subunit. Magnesium or manganese.</text>
</comment>
<dbReference type="SUPFAM" id="SSF55821">
    <property type="entry name" value="YrdC/RibB"/>
    <property type="match status" value="1"/>
</dbReference>
<dbReference type="Proteomes" id="UP000064514">
    <property type="component" value="Unassembled WGS sequence"/>
</dbReference>
<proteinExistence type="inferred from homology"/>
<evidence type="ECO:0000256" key="11">
    <source>
        <dbReference type="RuleBase" id="RU003843"/>
    </source>
</evidence>
<dbReference type="GO" id="GO:0005829">
    <property type="term" value="C:cytosol"/>
    <property type="evidence" value="ECO:0007669"/>
    <property type="project" value="TreeGrafter"/>
</dbReference>
<evidence type="ECO:0000256" key="1">
    <source>
        <dbReference type="ARBA" id="ARBA00000141"/>
    </source>
</evidence>
<dbReference type="PANTHER" id="PTHR21327:SF18">
    <property type="entry name" value="3,4-DIHYDROXY-2-BUTANONE 4-PHOSPHATE SYNTHASE"/>
    <property type="match status" value="1"/>
</dbReference>
<evidence type="ECO:0000313" key="12">
    <source>
        <dbReference type="EMBL" id="GAP03847.1"/>
    </source>
</evidence>
<comment type="similarity">
    <text evidence="11">Belongs to the DHBP synthase family.</text>
</comment>
<dbReference type="EC" id="4.1.99.12" evidence="11"/>
<dbReference type="AlphaFoldDB" id="A0A3F3H196"/>
<evidence type="ECO:0000256" key="10">
    <source>
        <dbReference type="ARBA" id="ARBA00023239"/>
    </source>
</evidence>
<evidence type="ECO:0000256" key="3">
    <source>
        <dbReference type="ARBA" id="ARBA00002284"/>
    </source>
</evidence>
<evidence type="ECO:0000256" key="7">
    <source>
        <dbReference type="ARBA" id="ARBA00022723"/>
    </source>
</evidence>
<comment type="catalytic activity">
    <reaction evidence="1 11">
        <text>D-ribulose 5-phosphate = (2S)-2-hydroxy-3-oxobutyl phosphate + formate + H(+)</text>
        <dbReference type="Rhea" id="RHEA:18457"/>
        <dbReference type="ChEBI" id="CHEBI:15378"/>
        <dbReference type="ChEBI" id="CHEBI:15740"/>
        <dbReference type="ChEBI" id="CHEBI:58121"/>
        <dbReference type="ChEBI" id="CHEBI:58830"/>
        <dbReference type="EC" id="4.1.99.12"/>
    </reaction>
</comment>
<evidence type="ECO:0000256" key="2">
    <source>
        <dbReference type="ARBA" id="ARBA00001936"/>
    </source>
</evidence>
<dbReference type="InterPro" id="IPR017945">
    <property type="entry name" value="DHBP_synth_RibB-like_a/b_dom"/>
</dbReference>
<sequence>MDKITDALAVLKKGQPVIVVDNEDRENEGDLIALGENITPETVNFMVTNARGLLCAPMAPELAEKFGLRQMVDDNHETNQTAFTISVDGEHVSTGVTTGVSAFDRARTIAQLSKDDATEKDFVHPGHTFPLVAKSGGVLERNGHTEAGVDLAKLAGTAPVAAIIEILLPDGHMARQADLVQLAQKWQLPMISIADLQVYLREQAELKAIAE</sequence>
<keyword evidence="8 11" id="KW-0460">Magnesium</keyword>
<dbReference type="RefSeq" id="WP_059393339.1">
    <property type="nucleotide sequence ID" value="NZ_DF968079.1"/>
</dbReference>
<dbReference type="GO" id="GO:0009231">
    <property type="term" value="P:riboflavin biosynthetic process"/>
    <property type="evidence" value="ECO:0007669"/>
    <property type="project" value="UniProtKB-UniPathway"/>
</dbReference>
<keyword evidence="9 11" id="KW-0464">Manganese</keyword>
<dbReference type="NCBIfam" id="TIGR00506">
    <property type="entry name" value="ribB"/>
    <property type="match status" value="1"/>
</dbReference>
<comment type="function">
    <text evidence="3 11">Catalyzes the conversion of D-ribulose 5-phosphate to formate and 3,4-dihydroxy-2-butanone 4-phosphate.</text>
</comment>
<comment type="similarity">
    <text evidence="5">In the N-terminal section; belongs to the DHBP synthase family.</text>
</comment>
<reference evidence="12" key="1">
    <citation type="journal article" date="2015" name="BMC Genomics">
        <title>Comparative genomics of Fructobacillus spp. and Leuconostoc spp. reveals niche-specific evolution of Fructobacillus spp.</title>
        <authorList>
            <person name="Endo A."/>
            <person name="Tanizawa Y."/>
            <person name="Tanaka N."/>
            <person name="Maeno S."/>
            <person name="Kumar H."/>
            <person name="Shiwa Y."/>
            <person name="Okada S."/>
            <person name="Yoshikawa H."/>
            <person name="Dicks L."/>
            <person name="Nakagawa J."/>
            <person name="Arita M."/>
        </authorList>
    </citation>
    <scope>NUCLEOTIDE SEQUENCE [LARGE SCALE GENOMIC DNA]</scope>
    <source>
        <strain evidence="12">F214-1</strain>
    </source>
</reference>
<evidence type="ECO:0000256" key="8">
    <source>
        <dbReference type="ARBA" id="ARBA00022842"/>
    </source>
</evidence>
<name>A0A3F3H196_9LACO</name>
<dbReference type="GO" id="GO:0008686">
    <property type="term" value="F:3,4-dihydroxy-2-butanone-4-phosphate synthase activity"/>
    <property type="evidence" value="ECO:0007669"/>
    <property type="project" value="UniProtKB-EC"/>
</dbReference>
<dbReference type="Pfam" id="PF00926">
    <property type="entry name" value="DHBP_synthase"/>
    <property type="match status" value="1"/>
</dbReference>
<protein>
    <recommendedName>
        <fullName evidence="11">3,4-dihydroxy-2-butanone 4-phosphate synthase</fullName>
        <shortName evidence="11">DHBP synthase</shortName>
        <ecNumber evidence="11">4.1.99.12</ecNumber>
    </recommendedName>
</protein>
<evidence type="ECO:0000256" key="4">
    <source>
        <dbReference type="ARBA" id="ARBA00004904"/>
    </source>
</evidence>
<keyword evidence="7 11" id="KW-0479">Metal-binding</keyword>
<comment type="subunit">
    <text evidence="11">Homodimer.</text>
</comment>
<dbReference type="STRING" id="709323.GCA_001047135_00392"/>
<keyword evidence="6 11" id="KW-0686">Riboflavin biosynthesis</keyword>
<organism evidence="12">
    <name type="scientific">Fructobacillus tropaeoli</name>
    <dbReference type="NCBI Taxonomy" id="709323"/>
    <lineage>
        <taxon>Bacteria</taxon>
        <taxon>Bacillati</taxon>
        <taxon>Bacillota</taxon>
        <taxon>Bacilli</taxon>
        <taxon>Lactobacillales</taxon>
        <taxon>Lactobacillaceae</taxon>
        <taxon>Fructobacillus</taxon>
    </lineage>
</organism>
<dbReference type="FunFam" id="3.90.870.10:FF:000001">
    <property type="entry name" value="Riboflavin biosynthesis protein RibBA"/>
    <property type="match status" value="1"/>
</dbReference>